<evidence type="ECO:0000256" key="6">
    <source>
        <dbReference type="ARBA" id="ARBA00022974"/>
    </source>
</evidence>
<name>A0A6J1HCW9_CUCMO</name>
<dbReference type="Gene3D" id="2.30.180.10">
    <property type="entry name" value="FAS1 domain"/>
    <property type="match status" value="1"/>
</dbReference>
<keyword evidence="4" id="KW-0336">GPI-anchor</keyword>
<feature type="compositionally biased region" description="Low complexity" evidence="11">
    <location>
        <begin position="247"/>
        <end position="263"/>
    </location>
</feature>
<evidence type="ECO:0000256" key="4">
    <source>
        <dbReference type="ARBA" id="ARBA00022622"/>
    </source>
</evidence>
<dbReference type="GO" id="GO:0005886">
    <property type="term" value="C:plasma membrane"/>
    <property type="evidence" value="ECO:0007669"/>
    <property type="project" value="UniProtKB-SubCell"/>
</dbReference>
<dbReference type="RefSeq" id="XP_022961813.1">
    <property type="nucleotide sequence ID" value="XM_023106045.1"/>
</dbReference>
<comment type="function">
    <text evidence="10">May be a cell surface adhesion protein.</text>
</comment>
<evidence type="ECO:0000313" key="14">
    <source>
        <dbReference type="RefSeq" id="XP_022961813.1"/>
    </source>
</evidence>
<dbReference type="SUPFAM" id="SSF82153">
    <property type="entry name" value="FAS1 domain"/>
    <property type="match status" value="1"/>
</dbReference>
<keyword evidence="3" id="KW-1003">Cell membrane</keyword>
<evidence type="ECO:0000256" key="9">
    <source>
        <dbReference type="ARBA" id="ARBA00023288"/>
    </source>
</evidence>
<dbReference type="InterPro" id="IPR033254">
    <property type="entry name" value="Plant_FLA"/>
</dbReference>
<organism evidence="13 14">
    <name type="scientific">Cucurbita moschata</name>
    <name type="common">Winter crookneck squash</name>
    <name type="synonym">Cucurbita pepo var. moschata</name>
    <dbReference type="NCBI Taxonomy" id="3662"/>
    <lineage>
        <taxon>Eukaryota</taxon>
        <taxon>Viridiplantae</taxon>
        <taxon>Streptophyta</taxon>
        <taxon>Embryophyta</taxon>
        <taxon>Tracheophyta</taxon>
        <taxon>Spermatophyta</taxon>
        <taxon>Magnoliopsida</taxon>
        <taxon>eudicotyledons</taxon>
        <taxon>Gunneridae</taxon>
        <taxon>Pentapetalae</taxon>
        <taxon>rosids</taxon>
        <taxon>fabids</taxon>
        <taxon>Cucurbitales</taxon>
        <taxon>Cucurbitaceae</taxon>
        <taxon>Cucurbiteae</taxon>
        <taxon>Cucurbita</taxon>
    </lineage>
</organism>
<keyword evidence="7" id="KW-0472">Membrane</keyword>
<evidence type="ECO:0000256" key="1">
    <source>
        <dbReference type="ARBA" id="ARBA00004609"/>
    </source>
</evidence>
<reference evidence="14" key="1">
    <citation type="submission" date="2025-08" db="UniProtKB">
        <authorList>
            <consortium name="RefSeq"/>
        </authorList>
    </citation>
    <scope>IDENTIFICATION</scope>
    <source>
        <tissue evidence="14">Young leaves</tissue>
    </source>
</reference>
<dbReference type="InterPro" id="IPR036378">
    <property type="entry name" value="FAS1_dom_sf"/>
</dbReference>
<feature type="region of interest" description="Disordered" evidence="11">
    <location>
        <begin position="198"/>
        <end position="263"/>
    </location>
</feature>
<evidence type="ECO:0000256" key="5">
    <source>
        <dbReference type="ARBA" id="ARBA00022729"/>
    </source>
</evidence>
<dbReference type="FunFam" id="2.30.180.10:FF:000015">
    <property type="entry name" value="Fasciclin-like arabinogalactan protein 3"/>
    <property type="match status" value="1"/>
</dbReference>
<evidence type="ECO:0000256" key="7">
    <source>
        <dbReference type="ARBA" id="ARBA00023136"/>
    </source>
</evidence>
<feature type="compositionally biased region" description="Low complexity" evidence="11">
    <location>
        <begin position="219"/>
        <end position="239"/>
    </location>
</feature>
<keyword evidence="5 12" id="KW-0732">Signal</keyword>
<protein>
    <submittedName>
        <fullName evidence="14">Fasciclin-like arabinogalactan protein 3</fullName>
    </submittedName>
</protein>
<dbReference type="GO" id="GO:0098552">
    <property type="term" value="C:side of membrane"/>
    <property type="evidence" value="ECO:0007669"/>
    <property type="project" value="UniProtKB-KW"/>
</dbReference>
<comment type="subcellular location">
    <subcellularLocation>
        <location evidence="1">Cell membrane</location>
        <topology evidence="1">Lipid-anchor</topology>
        <topology evidence="1">GPI-anchor</topology>
    </subcellularLocation>
</comment>
<evidence type="ECO:0000313" key="13">
    <source>
        <dbReference type="Proteomes" id="UP000504609"/>
    </source>
</evidence>
<evidence type="ECO:0000256" key="10">
    <source>
        <dbReference type="ARBA" id="ARBA00024686"/>
    </source>
</evidence>
<evidence type="ECO:0000256" key="2">
    <source>
        <dbReference type="ARBA" id="ARBA00007843"/>
    </source>
</evidence>
<accession>A0A6J1HCW9</accession>
<feature type="signal peptide" evidence="12">
    <location>
        <begin position="1"/>
        <end position="32"/>
    </location>
</feature>
<dbReference type="KEGG" id="cmos:111462463"/>
<evidence type="ECO:0000256" key="3">
    <source>
        <dbReference type="ARBA" id="ARBA00022475"/>
    </source>
</evidence>
<evidence type="ECO:0000256" key="8">
    <source>
        <dbReference type="ARBA" id="ARBA00023180"/>
    </source>
</evidence>
<evidence type="ECO:0000256" key="11">
    <source>
        <dbReference type="SAM" id="MobiDB-lite"/>
    </source>
</evidence>
<sequence>MMNNKPKAPSSILSFAFFPLFFLLCFPSSVSAFNITKLLNQFPEFGAFNDYLTKTHLYEQINTRNTITVLALDNATVSAIAKNSLDTVKEILGAHIILDYYDPAKLRKLPVGKPTEITSMFQSTGDAVKQQGFLKIVHNKRGEIEFGSAAKGAPFSAMLVKSVASRPYDISVLQVSAPIVIPGIGVYNLPPPAPETLFVAPVEAPSPSPADDDVDDADSPSPSSQAPAESPRSSSPKSAEVADDADAPGPADSDADGSAGSRGRVAGAGVVLAGLVTLCLA</sequence>
<dbReference type="Proteomes" id="UP000504609">
    <property type="component" value="Unplaced"/>
</dbReference>
<comment type="similarity">
    <text evidence="2">Belongs to the fasciclin-like AGP family.</text>
</comment>
<dbReference type="AlphaFoldDB" id="A0A6J1HCW9"/>
<evidence type="ECO:0000256" key="12">
    <source>
        <dbReference type="SAM" id="SignalP"/>
    </source>
</evidence>
<dbReference type="PANTHER" id="PTHR32382">
    <property type="entry name" value="FASCICLIN-LIKE ARABINOGALACTAN PROTEIN"/>
    <property type="match status" value="1"/>
</dbReference>
<gene>
    <name evidence="14" type="primary">LOC111462463</name>
</gene>
<keyword evidence="9" id="KW-0449">Lipoprotein</keyword>
<dbReference type="PANTHER" id="PTHR32382:SF6">
    <property type="entry name" value="FASCICLIN-LIKE ARABINOGALACTAN PROTEIN 14"/>
    <property type="match status" value="1"/>
</dbReference>
<keyword evidence="13" id="KW-1185">Reference proteome</keyword>
<dbReference type="GeneID" id="111462463"/>
<proteinExistence type="inferred from homology"/>
<keyword evidence="6" id="KW-0654">Proteoglycan</keyword>
<feature type="chain" id="PRO_5026888972" evidence="12">
    <location>
        <begin position="33"/>
        <end position="281"/>
    </location>
</feature>
<keyword evidence="8" id="KW-0325">Glycoprotein</keyword>